<feature type="transmembrane region" description="Helical" evidence="1">
    <location>
        <begin position="30"/>
        <end position="54"/>
    </location>
</feature>
<sequence length="347" mass="35791">MAEIDPEVVAGDDGPAPSSPTAKAATLQQVCLIGGGLILLAILLAYLLLLVWSINVPASPSEPIATACWWKTPLCLPMTLDVKLFLVVLVMGGLGSFIHTATSFGDFVGNQRLTSNWLWWYILRPFVGSALAAILYLAVRGGFMTAGMSGGNSAGGSDVNLYGIAAMAGLVGMFAKQATDKLGEVFDTFFKTSPGVGDASRKDSLYEPEPILTGVCPDHLSCRTQTLKLLLSGSGFTSASIVRINGANRDTELRQNSTLSATLLPADVAQPRNLAVTVFNPAPGGGISAPQQVVVSEIEAAVFARSTVAGQVDAATINPLDSDGCGADVAVPTLDVALPPATGGVAS</sequence>
<keyword evidence="1" id="KW-1133">Transmembrane helix</keyword>
<dbReference type="AlphaFoldDB" id="A0A2T3XYQ1"/>
<gene>
    <name evidence="2" type="ORF">C9I57_08445</name>
</gene>
<evidence type="ECO:0000313" key="2">
    <source>
        <dbReference type="EMBL" id="PTB21643.1"/>
    </source>
</evidence>
<evidence type="ECO:0000256" key="1">
    <source>
        <dbReference type="SAM" id="Phobius"/>
    </source>
</evidence>
<dbReference type="InterPro" id="IPR014756">
    <property type="entry name" value="Ig_E-set"/>
</dbReference>
<feature type="transmembrane region" description="Helical" evidence="1">
    <location>
        <begin position="117"/>
        <end position="139"/>
    </location>
</feature>
<protein>
    <recommendedName>
        <fullName evidence="4">IPT/TIG domain-containing protein</fullName>
    </recommendedName>
</protein>
<proteinExistence type="predicted"/>
<accession>A0A2T3XYQ1</accession>
<evidence type="ECO:0008006" key="4">
    <source>
        <dbReference type="Google" id="ProtNLM"/>
    </source>
</evidence>
<organism evidence="2 3">
    <name type="scientific">Trinickia symbiotica</name>
    <dbReference type="NCBI Taxonomy" id="863227"/>
    <lineage>
        <taxon>Bacteria</taxon>
        <taxon>Pseudomonadati</taxon>
        <taxon>Pseudomonadota</taxon>
        <taxon>Betaproteobacteria</taxon>
        <taxon>Burkholderiales</taxon>
        <taxon>Burkholderiaceae</taxon>
        <taxon>Trinickia</taxon>
    </lineage>
</organism>
<keyword evidence="1" id="KW-0472">Membrane</keyword>
<dbReference type="Proteomes" id="UP000240638">
    <property type="component" value="Unassembled WGS sequence"/>
</dbReference>
<evidence type="ECO:0000313" key="3">
    <source>
        <dbReference type="Proteomes" id="UP000240638"/>
    </source>
</evidence>
<dbReference type="RefSeq" id="WP_107150143.1">
    <property type="nucleotide sequence ID" value="NZ_PYUC01000003.1"/>
</dbReference>
<dbReference type="EMBL" id="PYUC01000003">
    <property type="protein sequence ID" value="PTB21643.1"/>
    <property type="molecule type" value="Genomic_DNA"/>
</dbReference>
<reference evidence="2 3" key="1">
    <citation type="submission" date="2018-03" db="EMBL/GenBank/DDBJ databases">
        <title>Whole genome analyses suggest that Burkholderia sensu lato contains two further novel genera in the rhizoxinica-symbiotica group Mycetohabitans gen. nov., and Trinickia gen. nov.: implications for the evolution of diazotrophy and nodulation in the Burkholderiaceae.</title>
        <authorList>
            <person name="Estrada De Los Santos P."/>
            <person name="Palmer M."/>
            <person name="Chavez-Ramirez B."/>
            <person name="Steenkamp E.T."/>
            <person name="Hirsch A.M."/>
            <person name="Manyaka P."/>
            <person name="Maluk M."/>
            <person name="Lafos M."/>
            <person name="Crook M."/>
            <person name="Gross E."/>
            <person name="Simon M.F."/>
            <person name="Bueno Dos Reis Junior F."/>
            <person name="Poole P.S."/>
            <person name="Venter S.N."/>
            <person name="James E.K."/>
        </authorList>
    </citation>
    <scope>NUCLEOTIDE SEQUENCE [LARGE SCALE GENOMIC DNA]</scope>
    <source>
        <strain evidence="2 3">JPY-366</strain>
    </source>
</reference>
<keyword evidence="1" id="KW-0812">Transmembrane</keyword>
<name>A0A2T3XYQ1_9BURK</name>
<dbReference type="SUPFAM" id="SSF81296">
    <property type="entry name" value="E set domains"/>
    <property type="match status" value="1"/>
</dbReference>
<comment type="caution">
    <text evidence="2">The sequence shown here is derived from an EMBL/GenBank/DDBJ whole genome shotgun (WGS) entry which is preliminary data.</text>
</comment>
<feature type="transmembrane region" description="Helical" evidence="1">
    <location>
        <begin position="84"/>
        <end position="105"/>
    </location>
</feature>